<organism evidence="3">
    <name type="scientific">Eiseniibacteriota bacterium</name>
    <dbReference type="NCBI Taxonomy" id="2212470"/>
    <lineage>
        <taxon>Bacteria</taxon>
        <taxon>Candidatus Eiseniibacteriota</taxon>
    </lineage>
</organism>
<feature type="compositionally biased region" description="Pro residues" evidence="1">
    <location>
        <begin position="1130"/>
        <end position="1150"/>
    </location>
</feature>
<dbReference type="SMART" id="SM00642">
    <property type="entry name" value="Aamy"/>
    <property type="match status" value="1"/>
</dbReference>
<gene>
    <name evidence="3" type="ORF">ENR23_08010</name>
</gene>
<dbReference type="PANTHER" id="PTHR47786">
    <property type="entry name" value="ALPHA-1,4-GLUCAN:MALTOSE-1-PHOSPHATE MALTOSYLTRANSFERASE"/>
    <property type="match status" value="1"/>
</dbReference>
<feature type="domain" description="Glycosyl hydrolase family 13 catalytic" evidence="2">
    <location>
        <begin position="327"/>
        <end position="728"/>
    </location>
</feature>
<accession>A0A832I6C0</accession>
<dbReference type="PANTHER" id="PTHR47786:SF2">
    <property type="entry name" value="GLYCOSYL HYDROLASE FAMILY 13 CATALYTIC DOMAIN-CONTAINING PROTEIN"/>
    <property type="match status" value="1"/>
</dbReference>
<reference evidence="3" key="1">
    <citation type="journal article" date="2020" name="mSystems">
        <title>Genome- and Community-Level Interaction Insights into Carbon Utilization and Element Cycling Functions of Hydrothermarchaeota in Hydrothermal Sediment.</title>
        <authorList>
            <person name="Zhou Z."/>
            <person name="Liu Y."/>
            <person name="Xu W."/>
            <person name="Pan J."/>
            <person name="Luo Z.H."/>
            <person name="Li M."/>
        </authorList>
    </citation>
    <scope>NUCLEOTIDE SEQUENCE [LARGE SCALE GENOMIC DNA]</scope>
    <source>
        <strain evidence="3">SpSt-381</strain>
    </source>
</reference>
<dbReference type="InterPro" id="IPR006047">
    <property type="entry name" value="GH13_cat_dom"/>
</dbReference>
<feature type="region of interest" description="Disordered" evidence="1">
    <location>
        <begin position="1124"/>
        <end position="1156"/>
    </location>
</feature>
<dbReference type="Pfam" id="PF00128">
    <property type="entry name" value="Alpha-amylase"/>
    <property type="match status" value="1"/>
</dbReference>
<proteinExistence type="predicted"/>
<dbReference type="InterPro" id="IPR017853">
    <property type="entry name" value="GH"/>
</dbReference>
<sequence>MPERSRQPHFEFHVSRDARARYGVETPWFALSGNVLLDDLAATRRLAHRMNAARGADARPERAVHPGELHALGLVDEILHLVAGLYREQRRPDALRQAFALVVARLGEAAAGRTLRAFLERFPPLDVHLGRTDVGAWLAGAAGPLAHAEVALEELLMLWLANVNPAFEPFRELFDDAPLAAEVRYGDAIAAVRDAFAAMPPFGPDHQALPDMLRAPALAHPRSITGQLEWIRERWAHLLPEHVLRRLLVTLDVIREEERGRWARFHGAPGLHKGTEPVPDLRRLEAEPERFTPDRDWMPRVVMIAKSTHVWLDQLSRWHGREIRTLDRVPDEELDTLARRGINALWLIGLWERSRASAEIKHRSGNPEAAASAYSLHDYVIAADLGGEAAWNDLRERAARRGLRLASDMVPNHTGLDSRWMIEHPDWFIGLDHPPYPSYTYEGPDLSSHPDVEIKIEDHYWDRSDAAVTFRRRDRRTGHTRYVYHGNDGTHFPWNDTAQLDYLNPAVREAVLRTILEVARRFPIIRFDAAMTLAKRHYQRLWFPEPGSGGGIPSRAERGLTRAEFDAAMPEEFWREVVDRVAAEAPDTLLLAEAFWLMEGYFVRSLGMHRVYNSAFMNMLRDEQNANYRSVIKNTLEFDPEILKRYVNFMNNPDERTAVDQFGKGDKYFAVCTLMATLPGLPMFGHGQIEGFAERYGMEFRRAQWDERPDGWLIERHAREIFPLLHRRSLFAEARDFLLYDLFTPAGHVNEDVFAYSNREGEARALVVVHNRHATTAGWIRTSAAYAEKVAESRVLRQRTLAEGLGLPGEPDAFAVFRDHVSGLEYVRSTRELHDRGLFLELGPYARQVFLDWRVVRSTQDAPWAELARALAGRGVADAGEALDEMRLRPLFEPLRALLDAALVRALAESCAARAARDERLRPWLDEAEVRARRWLESARAHAGLAGDVAGAARALRAAWAAALAPAPAPAPGGGPAEEPPAPAAPDLAALGARLAAAAARALAALEPGPRAAALAAGRWNAWRLARPVAEALAALGAEPARAARLSRLPAALLRHGDAGAARDAVAGRVGVLVERWLADVEVRAVLDVHEHEGVWWVRREAWLEWTEEVAAAWAAASEAEAAPAAAPAAWPPPGTPPPRAPAVAPPGAAPPSRDEALAATVARLRALGEASGWRADDLARRALRDVVTASAPAAASPRG</sequence>
<evidence type="ECO:0000256" key="1">
    <source>
        <dbReference type="SAM" id="MobiDB-lite"/>
    </source>
</evidence>
<dbReference type="SUPFAM" id="SSF51445">
    <property type="entry name" value="(Trans)glycosidases"/>
    <property type="match status" value="1"/>
</dbReference>
<evidence type="ECO:0000313" key="3">
    <source>
        <dbReference type="EMBL" id="HGZ43353.1"/>
    </source>
</evidence>
<protein>
    <submittedName>
        <fullName evidence="3">Alpha-amylase</fullName>
    </submittedName>
</protein>
<dbReference type="EMBL" id="DSQF01000017">
    <property type="protein sequence ID" value="HGZ43353.1"/>
    <property type="molecule type" value="Genomic_DNA"/>
</dbReference>
<dbReference type="AlphaFoldDB" id="A0A832I6C0"/>
<evidence type="ECO:0000259" key="2">
    <source>
        <dbReference type="SMART" id="SM00642"/>
    </source>
</evidence>
<comment type="caution">
    <text evidence="3">The sequence shown here is derived from an EMBL/GenBank/DDBJ whole genome shotgun (WGS) entry which is preliminary data.</text>
</comment>
<dbReference type="GO" id="GO:0005975">
    <property type="term" value="P:carbohydrate metabolic process"/>
    <property type="evidence" value="ECO:0007669"/>
    <property type="project" value="InterPro"/>
</dbReference>
<dbReference type="Gene3D" id="3.20.20.80">
    <property type="entry name" value="Glycosidases"/>
    <property type="match status" value="2"/>
</dbReference>
<name>A0A832I6C0_UNCEI</name>